<dbReference type="Proteomes" id="UP000324222">
    <property type="component" value="Unassembled WGS sequence"/>
</dbReference>
<reference evidence="2 3" key="1">
    <citation type="submission" date="2019-05" db="EMBL/GenBank/DDBJ databases">
        <title>Another draft genome of Portunus trituberculatus and its Hox gene families provides insights of decapod evolution.</title>
        <authorList>
            <person name="Jeong J.-H."/>
            <person name="Song I."/>
            <person name="Kim S."/>
            <person name="Choi T."/>
            <person name="Kim D."/>
            <person name="Ryu S."/>
            <person name="Kim W."/>
        </authorList>
    </citation>
    <scope>NUCLEOTIDE SEQUENCE [LARGE SCALE GENOMIC DNA]</scope>
    <source>
        <tissue evidence="2">Muscle</tissue>
    </source>
</reference>
<comment type="caution">
    <text evidence="2">The sequence shown here is derived from an EMBL/GenBank/DDBJ whole genome shotgun (WGS) entry which is preliminary data.</text>
</comment>
<proteinExistence type="predicted"/>
<dbReference type="AlphaFoldDB" id="A0A5B7H8H6"/>
<accession>A0A5B7H8H6</accession>
<evidence type="ECO:0000256" key="1">
    <source>
        <dbReference type="SAM" id="MobiDB-lite"/>
    </source>
</evidence>
<gene>
    <name evidence="2" type="ORF">E2C01_059695</name>
</gene>
<keyword evidence="3" id="KW-1185">Reference proteome</keyword>
<evidence type="ECO:0000313" key="2">
    <source>
        <dbReference type="EMBL" id="MPC65557.1"/>
    </source>
</evidence>
<feature type="region of interest" description="Disordered" evidence="1">
    <location>
        <begin position="1"/>
        <end position="96"/>
    </location>
</feature>
<name>A0A5B7H8H6_PORTR</name>
<dbReference type="EMBL" id="VSRR010023510">
    <property type="protein sequence ID" value="MPC65557.1"/>
    <property type="molecule type" value="Genomic_DNA"/>
</dbReference>
<organism evidence="2 3">
    <name type="scientific">Portunus trituberculatus</name>
    <name type="common">Swimming crab</name>
    <name type="synonym">Neptunus trituberculatus</name>
    <dbReference type="NCBI Taxonomy" id="210409"/>
    <lineage>
        <taxon>Eukaryota</taxon>
        <taxon>Metazoa</taxon>
        <taxon>Ecdysozoa</taxon>
        <taxon>Arthropoda</taxon>
        <taxon>Crustacea</taxon>
        <taxon>Multicrustacea</taxon>
        <taxon>Malacostraca</taxon>
        <taxon>Eumalacostraca</taxon>
        <taxon>Eucarida</taxon>
        <taxon>Decapoda</taxon>
        <taxon>Pleocyemata</taxon>
        <taxon>Brachyura</taxon>
        <taxon>Eubrachyura</taxon>
        <taxon>Portunoidea</taxon>
        <taxon>Portunidae</taxon>
        <taxon>Portuninae</taxon>
        <taxon>Portunus</taxon>
    </lineage>
</organism>
<sequence length="96" mass="10337">MKSGERDTFRPLALTFKHPSLHTSPPDAAHTPSAGHGSHTPGWQTVVRGAQCSDSRTQGLWKLHGAPSSPAPSPWIPHTDGDTPTKLMLASRLRPK</sequence>
<evidence type="ECO:0000313" key="3">
    <source>
        <dbReference type="Proteomes" id="UP000324222"/>
    </source>
</evidence>
<protein>
    <submittedName>
        <fullName evidence="2">Uncharacterized protein</fullName>
    </submittedName>
</protein>